<accession>A0A9D1H364</accession>
<reference evidence="1" key="1">
    <citation type="submission" date="2020-10" db="EMBL/GenBank/DDBJ databases">
        <authorList>
            <person name="Gilroy R."/>
        </authorList>
    </citation>
    <scope>NUCLEOTIDE SEQUENCE</scope>
    <source>
        <strain evidence="1">CHK181-108</strain>
    </source>
</reference>
<reference evidence="1" key="2">
    <citation type="journal article" date="2021" name="PeerJ">
        <title>Extensive microbial diversity within the chicken gut microbiome revealed by metagenomics and culture.</title>
        <authorList>
            <person name="Gilroy R."/>
            <person name="Ravi A."/>
            <person name="Getino M."/>
            <person name="Pursley I."/>
            <person name="Horton D.L."/>
            <person name="Alikhan N.F."/>
            <person name="Baker D."/>
            <person name="Gharbi K."/>
            <person name="Hall N."/>
            <person name="Watson M."/>
            <person name="Adriaenssens E.M."/>
            <person name="Foster-Nyarko E."/>
            <person name="Jarju S."/>
            <person name="Secka A."/>
            <person name="Antonio M."/>
            <person name="Oren A."/>
            <person name="Chaudhuri R.R."/>
            <person name="La Ragione R."/>
            <person name="Hildebrand F."/>
            <person name="Pallen M.J."/>
        </authorList>
    </citation>
    <scope>NUCLEOTIDE SEQUENCE</scope>
    <source>
        <strain evidence="1">CHK181-108</strain>
    </source>
</reference>
<protein>
    <submittedName>
        <fullName evidence="1">Uncharacterized protein</fullName>
    </submittedName>
</protein>
<dbReference type="Proteomes" id="UP000824165">
    <property type="component" value="Unassembled WGS sequence"/>
</dbReference>
<gene>
    <name evidence="1" type="ORF">IAA60_05750</name>
</gene>
<evidence type="ECO:0000313" key="1">
    <source>
        <dbReference type="EMBL" id="HIT85393.1"/>
    </source>
</evidence>
<name>A0A9D1H364_9FIRM</name>
<evidence type="ECO:0000313" key="2">
    <source>
        <dbReference type="Proteomes" id="UP000824165"/>
    </source>
</evidence>
<comment type="caution">
    <text evidence="1">The sequence shown here is derived from an EMBL/GenBank/DDBJ whole genome shotgun (WGS) entry which is preliminary data.</text>
</comment>
<proteinExistence type="predicted"/>
<sequence>MKKYENPEINISKFSCERIAALDSAVVQSELGKYVHTGIEVKATTYQSIFKTEE</sequence>
<dbReference type="AlphaFoldDB" id="A0A9D1H364"/>
<organism evidence="1 2">
    <name type="scientific">Candidatus Ornithomonoglobus intestinigallinarum</name>
    <dbReference type="NCBI Taxonomy" id="2840894"/>
    <lineage>
        <taxon>Bacteria</taxon>
        <taxon>Bacillati</taxon>
        <taxon>Bacillota</taxon>
        <taxon>Clostridia</taxon>
        <taxon>Candidatus Ornithomonoglobus</taxon>
    </lineage>
</organism>
<dbReference type="EMBL" id="DVLU01000054">
    <property type="protein sequence ID" value="HIT85393.1"/>
    <property type="molecule type" value="Genomic_DNA"/>
</dbReference>